<evidence type="ECO:0000256" key="3">
    <source>
        <dbReference type="ARBA" id="ARBA00023269"/>
    </source>
</evidence>
<dbReference type="GO" id="GO:0030527">
    <property type="term" value="F:structural constituent of chromatin"/>
    <property type="evidence" value="ECO:0007669"/>
    <property type="project" value="InterPro"/>
</dbReference>
<dbReference type="EMBL" id="JARJCM010000065">
    <property type="protein sequence ID" value="KAJ7033480.1"/>
    <property type="molecule type" value="Genomic_DNA"/>
</dbReference>
<comment type="caution">
    <text evidence="5">The sequence shown here is derived from an EMBL/GenBank/DDBJ whole genome shotgun (WGS) entry which is preliminary data.</text>
</comment>
<gene>
    <name evidence="5" type="ORF">C8F04DRAFT_1260990</name>
</gene>
<evidence type="ECO:0000313" key="6">
    <source>
        <dbReference type="Proteomes" id="UP001218188"/>
    </source>
</evidence>
<evidence type="ECO:0000256" key="1">
    <source>
        <dbReference type="ARBA" id="ARBA00004286"/>
    </source>
</evidence>
<dbReference type="InterPro" id="IPR011011">
    <property type="entry name" value="Znf_FYVE_PHD"/>
</dbReference>
<accession>A0AAD6STL9</accession>
<dbReference type="GO" id="GO:0003677">
    <property type="term" value="F:DNA binding"/>
    <property type="evidence" value="ECO:0007669"/>
    <property type="project" value="InterPro"/>
</dbReference>
<keyword evidence="3" id="KW-0544">Nucleosome core</keyword>
<evidence type="ECO:0000313" key="5">
    <source>
        <dbReference type="EMBL" id="KAJ7033480.1"/>
    </source>
</evidence>
<dbReference type="GO" id="GO:0000786">
    <property type="term" value="C:nucleosome"/>
    <property type="evidence" value="ECO:0007669"/>
    <property type="project" value="UniProtKB-KW"/>
</dbReference>
<dbReference type="Gene3D" id="3.30.40.10">
    <property type="entry name" value="Zinc/RING finger domain, C3HC4 (zinc finger)"/>
    <property type="match status" value="1"/>
</dbReference>
<organism evidence="5 6">
    <name type="scientific">Mycena alexandri</name>
    <dbReference type="NCBI Taxonomy" id="1745969"/>
    <lineage>
        <taxon>Eukaryota</taxon>
        <taxon>Fungi</taxon>
        <taxon>Dikarya</taxon>
        <taxon>Basidiomycota</taxon>
        <taxon>Agaricomycotina</taxon>
        <taxon>Agaricomycetes</taxon>
        <taxon>Agaricomycetidae</taxon>
        <taxon>Agaricales</taxon>
        <taxon>Marasmiineae</taxon>
        <taxon>Mycenaceae</taxon>
        <taxon>Mycena</taxon>
    </lineage>
</organism>
<dbReference type="PRINTS" id="PR00622">
    <property type="entry name" value="HISTONEH3"/>
</dbReference>
<keyword evidence="3" id="KW-0238">DNA-binding</keyword>
<name>A0AAD6STL9_9AGAR</name>
<evidence type="ECO:0000256" key="4">
    <source>
        <dbReference type="SAM" id="MobiDB-lite"/>
    </source>
</evidence>
<evidence type="ECO:0000256" key="2">
    <source>
        <dbReference type="ARBA" id="ARBA00022454"/>
    </source>
</evidence>
<keyword evidence="2" id="KW-0158">Chromosome</keyword>
<reference evidence="5" key="1">
    <citation type="submission" date="2023-03" db="EMBL/GenBank/DDBJ databases">
        <title>Massive genome expansion in bonnet fungi (Mycena s.s.) driven by repeated elements and novel gene families across ecological guilds.</title>
        <authorList>
            <consortium name="Lawrence Berkeley National Laboratory"/>
            <person name="Harder C.B."/>
            <person name="Miyauchi S."/>
            <person name="Viragh M."/>
            <person name="Kuo A."/>
            <person name="Thoen E."/>
            <person name="Andreopoulos B."/>
            <person name="Lu D."/>
            <person name="Skrede I."/>
            <person name="Drula E."/>
            <person name="Henrissat B."/>
            <person name="Morin E."/>
            <person name="Kohler A."/>
            <person name="Barry K."/>
            <person name="LaButti K."/>
            <person name="Morin E."/>
            <person name="Salamov A."/>
            <person name="Lipzen A."/>
            <person name="Mereny Z."/>
            <person name="Hegedus B."/>
            <person name="Baldrian P."/>
            <person name="Stursova M."/>
            <person name="Weitz H."/>
            <person name="Taylor A."/>
            <person name="Grigoriev I.V."/>
            <person name="Nagy L.G."/>
            <person name="Martin F."/>
            <person name="Kauserud H."/>
        </authorList>
    </citation>
    <scope>NUCLEOTIDE SEQUENCE</scope>
    <source>
        <strain evidence="5">CBHHK200</strain>
    </source>
</reference>
<keyword evidence="6" id="KW-1185">Reference proteome</keyword>
<dbReference type="Proteomes" id="UP001218188">
    <property type="component" value="Unassembled WGS sequence"/>
</dbReference>
<dbReference type="AlphaFoldDB" id="A0AAD6STL9"/>
<dbReference type="InterPro" id="IPR013083">
    <property type="entry name" value="Znf_RING/FYVE/PHD"/>
</dbReference>
<comment type="subcellular location">
    <subcellularLocation>
        <location evidence="1">Chromosome</location>
    </subcellularLocation>
</comment>
<protein>
    <submittedName>
        <fullName evidence="5">Uncharacterized protein</fullName>
    </submittedName>
</protein>
<proteinExistence type="predicted"/>
<dbReference type="SUPFAM" id="SSF57903">
    <property type="entry name" value="FYVE/PHD zinc finger"/>
    <property type="match status" value="1"/>
</dbReference>
<feature type="compositionally biased region" description="Polar residues" evidence="4">
    <location>
        <begin position="1"/>
        <end position="10"/>
    </location>
</feature>
<dbReference type="InterPro" id="IPR000164">
    <property type="entry name" value="Histone_H3/CENP-A"/>
</dbReference>
<feature type="region of interest" description="Disordered" evidence="4">
    <location>
        <begin position="1"/>
        <end position="44"/>
    </location>
</feature>
<sequence>MARTKQTAPKSTGGPAPKKRLAPPAADDGAFRSPAVSYRPAKKKRKVVEDTAADPILLTLPVAIAVDPPPADANKWCTGCDDGGRMVPCDTCPRHLCGRCLEFPAAVDEPGHTFYCPKCWIQGNKAIPDWTADDEAEADANPAEAAHNATLLIRRAGPHVPYRGVFKAGKPLAPLHYKAPQTLRGRWPLSDTTRLVVLSLRLDGTPLYGDAAALVANHLLPYYCDAPFCFETLTFDLNDGIFAYDAAVDMLADRLTAYDPDKIIVFLTDHSTPDEGNLHMSKGGTASNEANIILPRLMPPKLQQVVRQARISLLVLQVCGALNVGPARDQVAQFVSVAGFQHAIGFTAPHFLPAAANTFLQDIAHHFFVTGHAKKFHHILATHYELGMHTDVVMYFPTREIHRYCWTHPIHRPYGHRPPLQCRACHALSCFELSVYTEREIVLKCAACKENGVKKPLEVAFEAPQHLQRIDGKKWVGGKKDNALEGVWYGQWLLKNRQGNGLPVYQS</sequence>